<comment type="caution">
    <text evidence="4">The sequence shown here is derived from an EMBL/GenBank/DDBJ whole genome shotgun (WGS) entry which is preliminary data.</text>
</comment>
<dbReference type="InterPro" id="IPR036465">
    <property type="entry name" value="vWFA_dom_sf"/>
</dbReference>
<evidence type="ECO:0000259" key="3">
    <source>
        <dbReference type="PROSITE" id="PS51468"/>
    </source>
</evidence>
<feature type="domain" description="VIT" evidence="3">
    <location>
        <begin position="76"/>
        <end position="204"/>
    </location>
</feature>
<proteinExistence type="predicted"/>
<keyword evidence="1" id="KW-0472">Membrane</keyword>
<name>A0A9J6RMD9_9GAMM</name>
<gene>
    <name evidence="4" type="ORF">O0V09_08065</name>
</gene>
<dbReference type="Proteomes" id="UP001069090">
    <property type="component" value="Unassembled WGS sequence"/>
</dbReference>
<dbReference type="SMART" id="SM00327">
    <property type="entry name" value="VWA"/>
    <property type="match status" value="1"/>
</dbReference>
<dbReference type="InterPro" id="IPR022440">
    <property type="entry name" value="CHP03788"/>
</dbReference>
<feature type="domain" description="VWFA" evidence="2">
    <location>
        <begin position="388"/>
        <end position="558"/>
    </location>
</feature>
<dbReference type="Gene3D" id="3.40.50.410">
    <property type="entry name" value="von Willebrand factor, type A domain"/>
    <property type="match status" value="1"/>
</dbReference>
<dbReference type="PANTHER" id="PTHR45737">
    <property type="entry name" value="VON WILLEBRAND FACTOR A DOMAIN-CONTAINING PROTEIN 5A"/>
    <property type="match status" value="1"/>
</dbReference>
<dbReference type="SUPFAM" id="SSF53300">
    <property type="entry name" value="vWA-like"/>
    <property type="match status" value="1"/>
</dbReference>
<dbReference type="Pfam" id="PF08487">
    <property type="entry name" value="VIT"/>
    <property type="match status" value="1"/>
</dbReference>
<evidence type="ECO:0000259" key="2">
    <source>
        <dbReference type="PROSITE" id="PS50234"/>
    </source>
</evidence>
<keyword evidence="1" id="KW-1133">Transmembrane helix</keyword>
<keyword evidence="5" id="KW-1185">Reference proteome</keyword>
<dbReference type="NCBIfam" id="TIGR03788">
    <property type="entry name" value="marine_srt_targ"/>
    <property type="match status" value="1"/>
</dbReference>
<dbReference type="Pfam" id="PF13768">
    <property type="entry name" value="VWA_3"/>
    <property type="match status" value="1"/>
</dbReference>
<organism evidence="4 5">
    <name type="scientific">Dasania phycosphaerae</name>
    <dbReference type="NCBI Taxonomy" id="2950436"/>
    <lineage>
        <taxon>Bacteria</taxon>
        <taxon>Pseudomonadati</taxon>
        <taxon>Pseudomonadota</taxon>
        <taxon>Gammaproteobacteria</taxon>
        <taxon>Cellvibrionales</taxon>
        <taxon>Spongiibacteraceae</taxon>
        <taxon>Dasania</taxon>
    </lineage>
</organism>
<dbReference type="InterPro" id="IPR013694">
    <property type="entry name" value="VIT"/>
</dbReference>
<accession>A0A9J6RMD9</accession>
<reference evidence="4 5" key="1">
    <citation type="submission" date="2022-12" db="EMBL/GenBank/DDBJ databases">
        <title>Dasania phycosphaerae sp. nov., isolated from particulate material of the south coast of Korea.</title>
        <authorList>
            <person name="Jiang Y."/>
        </authorList>
    </citation>
    <scope>NUCLEOTIDE SEQUENCE [LARGE SCALE GENOMIC DNA]</scope>
    <source>
        <strain evidence="4 5">GY-19</strain>
    </source>
</reference>
<dbReference type="SMART" id="SM00609">
    <property type="entry name" value="VIT"/>
    <property type="match status" value="1"/>
</dbReference>
<dbReference type="RefSeq" id="WP_258331299.1">
    <property type="nucleotide sequence ID" value="NZ_JAPTGG010000005.1"/>
</dbReference>
<dbReference type="AlphaFoldDB" id="A0A9J6RMD9"/>
<dbReference type="PROSITE" id="PS51468">
    <property type="entry name" value="VIT"/>
    <property type="match status" value="1"/>
</dbReference>
<feature type="transmembrane region" description="Helical" evidence="1">
    <location>
        <begin position="722"/>
        <end position="740"/>
    </location>
</feature>
<sequence>MFKFKSANKRIVLEDYSYDYPYSYRRKKSSFKRLLCLTLVTLLLSGIAWYSVQADTADDARHSSALSRINEVQAGQLLLQSDLEQRYQTAELKNSKVHFSINGMLANVALEQSFNNSSGDWVEGVYVFPLPDTAAVYSMRIKIGDRVIVGSIKEKQAAKKIYLAAKQAGKKAGLVEQQRPNLFTAKVANIPPDTTVQLLLQYTQTVNYQQGKFSLRFPMTITPRFLPGLPLRAASSESAQLQREVALANQALTLESGLGWGFNTDVVSDGALITPWLNPKASDAGQLINPISISADIDMGMPLKEIASAYHDITVSKQQGRYQLQLSAGQVSMAQDFELSWQALPGQQPQAALFVETIEGEHEQAQDYALLMLMPSQQQAAAANIAREVIYILDTSGSMAGVSIRQARASLIMALSRLRPQDYFNVIEFNSQAYPMHRQAVAASANNVQLAIKQVQNMEARGGTNMQPALQMALQQSDDQRGVRQVVFITDGAVGNEADLFKTIHKHLAASRLFTVGIGSAPNSYFMRKAAQFGRGSFTHIGSVNEVQPKMAALFQQLENPVLTGITITWPKAVVVEQYPEKIPDLYQGQPLLIKVAAKQLQGELLVQGYNGGELWQQSLILKHKAQHSGVAKLWAREKIAQLLDEVISGRDEAAVKPEVVAVAVAHQLLSPYTSFVAVEDVASRPSPQGLVPMAVLNARPKGQAGQSFAYPNTATRSQQSFYLGLLLLLLAAVVYGLSLKRREQRL</sequence>
<dbReference type="PROSITE" id="PS50234">
    <property type="entry name" value="VWFA"/>
    <property type="match status" value="1"/>
</dbReference>
<evidence type="ECO:0000313" key="5">
    <source>
        <dbReference type="Proteomes" id="UP001069090"/>
    </source>
</evidence>
<dbReference type="PANTHER" id="PTHR45737:SF6">
    <property type="entry name" value="VON WILLEBRAND FACTOR A DOMAIN-CONTAINING PROTEIN 5A"/>
    <property type="match status" value="1"/>
</dbReference>
<evidence type="ECO:0000313" key="4">
    <source>
        <dbReference type="EMBL" id="MCZ0865149.1"/>
    </source>
</evidence>
<dbReference type="EMBL" id="JAPTGG010000005">
    <property type="protein sequence ID" value="MCZ0865149.1"/>
    <property type="molecule type" value="Genomic_DNA"/>
</dbReference>
<protein>
    <submittedName>
        <fullName evidence="4">Marine proteobacterial sortase target protein</fullName>
    </submittedName>
</protein>
<dbReference type="InterPro" id="IPR002035">
    <property type="entry name" value="VWF_A"/>
</dbReference>
<keyword evidence="1" id="KW-0812">Transmembrane</keyword>
<evidence type="ECO:0000256" key="1">
    <source>
        <dbReference type="SAM" id="Phobius"/>
    </source>
</evidence>